<evidence type="ECO:0000313" key="7">
    <source>
        <dbReference type="Proteomes" id="UP001250662"/>
    </source>
</evidence>
<evidence type="ECO:0000256" key="3">
    <source>
        <dbReference type="ARBA" id="ARBA00022989"/>
    </source>
</evidence>
<evidence type="ECO:0000313" key="6">
    <source>
        <dbReference type="EMBL" id="MDT0620632.1"/>
    </source>
</evidence>
<feature type="transmembrane region" description="Helical" evidence="5">
    <location>
        <begin position="52"/>
        <end position="69"/>
    </location>
</feature>
<comment type="caution">
    <text evidence="6">The sequence shown here is derived from an EMBL/GenBank/DDBJ whole genome shotgun (WGS) entry which is preliminary data.</text>
</comment>
<dbReference type="InterPro" id="IPR032808">
    <property type="entry name" value="DoxX"/>
</dbReference>
<keyword evidence="2 5" id="KW-0812">Transmembrane</keyword>
<dbReference type="EMBL" id="JAVRHU010000001">
    <property type="protein sequence ID" value="MDT0620632.1"/>
    <property type="molecule type" value="Genomic_DNA"/>
</dbReference>
<evidence type="ECO:0000256" key="2">
    <source>
        <dbReference type="ARBA" id="ARBA00022692"/>
    </source>
</evidence>
<keyword evidence="3 5" id="KW-1133">Transmembrane helix</keyword>
<dbReference type="Proteomes" id="UP001250662">
    <property type="component" value="Unassembled WGS sequence"/>
</dbReference>
<keyword evidence="4 5" id="KW-0472">Membrane</keyword>
<reference evidence="6 7" key="1">
    <citation type="submission" date="2023-09" db="EMBL/GenBank/DDBJ databases">
        <authorList>
            <person name="Rey-Velasco X."/>
        </authorList>
    </citation>
    <scope>NUCLEOTIDE SEQUENCE [LARGE SCALE GENOMIC DNA]</scope>
    <source>
        <strain evidence="6 7">P007</strain>
    </source>
</reference>
<feature type="transmembrane region" description="Helical" evidence="5">
    <location>
        <begin position="103"/>
        <end position="120"/>
    </location>
</feature>
<comment type="subcellular location">
    <subcellularLocation>
        <location evidence="1">Membrane</location>
        <topology evidence="1">Multi-pass membrane protein</topology>
    </subcellularLocation>
</comment>
<feature type="transmembrane region" description="Helical" evidence="5">
    <location>
        <begin position="6"/>
        <end position="32"/>
    </location>
</feature>
<gene>
    <name evidence="6" type="ORF">RM520_03285</name>
</gene>
<organism evidence="6 7">
    <name type="scientific">Croceitalea vernalis</name>
    <dbReference type="NCBI Taxonomy" id="3075599"/>
    <lineage>
        <taxon>Bacteria</taxon>
        <taxon>Pseudomonadati</taxon>
        <taxon>Bacteroidota</taxon>
        <taxon>Flavobacteriia</taxon>
        <taxon>Flavobacteriales</taxon>
        <taxon>Flavobacteriaceae</taxon>
        <taxon>Croceitalea</taxon>
    </lineage>
</organism>
<proteinExistence type="predicted"/>
<accession>A0ABU3BEP0</accession>
<keyword evidence="7" id="KW-1185">Reference proteome</keyword>
<dbReference type="Pfam" id="PF13564">
    <property type="entry name" value="DoxX_2"/>
    <property type="match status" value="1"/>
</dbReference>
<dbReference type="RefSeq" id="WP_311386960.1">
    <property type="nucleotide sequence ID" value="NZ_JAVRHU010000001.1"/>
</dbReference>
<feature type="transmembrane region" description="Helical" evidence="5">
    <location>
        <begin position="75"/>
        <end position="91"/>
    </location>
</feature>
<evidence type="ECO:0000256" key="4">
    <source>
        <dbReference type="ARBA" id="ARBA00023136"/>
    </source>
</evidence>
<evidence type="ECO:0000256" key="1">
    <source>
        <dbReference type="ARBA" id="ARBA00004141"/>
    </source>
</evidence>
<name>A0ABU3BEP0_9FLAO</name>
<evidence type="ECO:0000256" key="5">
    <source>
        <dbReference type="SAM" id="Phobius"/>
    </source>
</evidence>
<sequence length="122" mass="13748">MDYPNVNAFSLSLIVFLVGSGLSFLVFGFSCLFSPYMVAEFKRYGLIGYRRLNGYLQVIGGLGLFLSFYKPLIGIIASLGLAILMLLGFLVRLKIKDGFIKSFPAFFYMIINSIICFLLWNQ</sequence>
<protein>
    <submittedName>
        <fullName evidence="6">DoxX family protein</fullName>
    </submittedName>
</protein>